<name>A0A2Z6S5W0_9GLOM</name>
<keyword evidence="4" id="KW-1185">Reference proteome</keyword>
<protein>
    <recommendedName>
        <fullName evidence="1">C2H2-type domain-containing protein</fullName>
    </recommendedName>
</protein>
<dbReference type="AlphaFoldDB" id="A0A2Z6S5W0"/>
<evidence type="ECO:0000259" key="1">
    <source>
        <dbReference type="PROSITE" id="PS00028"/>
    </source>
</evidence>
<evidence type="ECO:0000313" key="4">
    <source>
        <dbReference type="Proteomes" id="UP000247702"/>
    </source>
</evidence>
<accession>A0A2Z6S5W0</accession>
<dbReference type="OrthoDB" id="2365274at2759"/>
<dbReference type="Proteomes" id="UP000615446">
    <property type="component" value="Unassembled WGS sequence"/>
</dbReference>
<reference evidence="2 4" key="1">
    <citation type="submission" date="2017-11" db="EMBL/GenBank/DDBJ databases">
        <title>The genome of Rhizophagus clarus HR1 reveals common genetic basis of auxotrophy among arbuscular mycorrhizal fungi.</title>
        <authorList>
            <person name="Kobayashi Y."/>
        </authorList>
    </citation>
    <scope>NUCLEOTIDE SEQUENCE [LARGE SCALE GENOMIC DNA]</scope>
    <source>
        <strain evidence="2 4">HR1</strain>
    </source>
</reference>
<dbReference type="EMBL" id="BEXD01004203">
    <property type="protein sequence ID" value="GBC08233.1"/>
    <property type="molecule type" value="Genomic_DNA"/>
</dbReference>
<dbReference type="EMBL" id="BLAL01000338">
    <property type="protein sequence ID" value="GET04066.1"/>
    <property type="molecule type" value="Genomic_DNA"/>
</dbReference>
<sequence>MRREQRPTKKDFKYIISIFQVNDEEIYVKYKWNKASSNVIMTLKDAKKDGFKQQVDDFLKYNEIIKKKEIKSKIYLKRLRDVPKYFCTIENCFKKFDSSAGRDKHVNTHQKKIKMMIKKTAEDDKKTIEDYKKIDDKKKIDEDKN</sequence>
<feature type="domain" description="C2H2-type" evidence="1">
    <location>
        <begin position="87"/>
        <end position="109"/>
    </location>
</feature>
<evidence type="ECO:0000313" key="3">
    <source>
        <dbReference type="EMBL" id="GET04066.1"/>
    </source>
</evidence>
<dbReference type="InterPro" id="IPR013087">
    <property type="entry name" value="Znf_C2H2_type"/>
</dbReference>
<organism evidence="2 4">
    <name type="scientific">Rhizophagus clarus</name>
    <dbReference type="NCBI Taxonomy" id="94130"/>
    <lineage>
        <taxon>Eukaryota</taxon>
        <taxon>Fungi</taxon>
        <taxon>Fungi incertae sedis</taxon>
        <taxon>Mucoromycota</taxon>
        <taxon>Glomeromycotina</taxon>
        <taxon>Glomeromycetes</taxon>
        <taxon>Glomerales</taxon>
        <taxon>Glomeraceae</taxon>
        <taxon>Rhizophagus</taxon>
    </lineage>
</organism>
<gene>
    <name evidence="3" type="ORF">RCL2_003036800</name>
    <name evidence="2" type="ORF">RclHR1_00080010</name>
</gene>
<proteinExistence type="predicted"/>
<reference evidence="3" key="2">
    <citation type="submission" date="2019-10" db="EMBL/GenBank/DDBJ databases">
        <title>Conservation and host-specific expression of non-tandemly repeated heterogenous ribosome RNA gene in arbuscular mycorrhizal fungi.</title>
        <authorList>
            <person name="Maeda T."/>
            <person name="Kobayashi Y."/>
            <person name="Nakagawa T."/>
            <person name="Ezawa T."/>
            <person name="Yamaguchi K."/>
            <person name="Bino T."/>
            <person name="Nishimoto Y."/>
            <person name="Shigenobu S."/>
            <person name="Kawaguchi M."/>
        </authorList>
    </citation>
    <scope>NUCLEOTIDE SEQUENCE</scope>
    <source>
        <strain evidence="3">HR1</strain>
    </source>
</reference>
<dbReference type="Proteomes" id="UP000247702">
    <property type="component" value="Unassembled WGS sequence"/>
</dbReference>
<evidence type="ECO:0000313" key="2">
    <source>
        <dbReference type="EMBL" id="GBC08233.1"/>
    </source>
</evidence>
<comment type="caution">
    <text evidence="2">The sequence shown here is derived from an EMBL/GenBank/DDBJ whole genome shotgun (WGS) entry which is preliminary data.</text>
</comment>
<dbReference type="PROSITE" id="PS00028">
    <property type="entry name" value="ZINC_FINGER_C2H2_1"/>
    <property type="match status" value="1"/>
</dbReference>